<feature type="transmembrane region" description="Helical" evidence="5">
    <location>
        <begin position="137"/>
        <end position="158"/>
    </location>
</feature>
<keyword evidence="3 5" id="KW-1133">Transmembrane helix</keyword>
<protein>
    <recommendedName>
        <fullName evidence="5">Transport permease protein</fullName>
    </recommendedName>
</protein>
<organism evidence="7 8">
    <name type="scientific">Candidatus Portnoybacteria bacterium CG10_big_fil_rev_8_21_14_0_10_36_7</name>
    <dbReference type="NCBI Taxonomy" id="1974812"/>
    <lineage>
        <taxon>Bacteria</taxon>
        <taxon>Candidatus Portnoyibacteriota</taxon>
    </lineage>
</organism>
<keyword evidence="2 5" id="KW-0812">Transmembrane</keyword>
<accession>A0A2M8KD68</accession>
<dbReference type="GO" id="GO:0043190">
    <property type="term" value="C:ATP-binding cassette (ABC) transporter complex"/>
    <property type="evidence" value="ECO:0007669"/>
    <property type="project" value="InterPro"/>
</dbReference>
<gene>
    <name evidence="7" type="ORF">COU81_03890</name>
</gene>
<keyword evidence="5" id="KW-0813">Transport</keyword>
<feature type="transmembrane region" description="Helical" evidence="5">
    <location>
        <begin position="102"/>
        <end position="125"/>
    </location>
</feature>
<keyword evidence="5" id="KW-1003">Cell membrane</keyword>
<dbReference type="InterPro" id="IPR013525">
    <property type="entry name" value="ABC2_TM"/>
</dbReference>
<feature type="transmembrane region" description="Helical" evidence="5">
    <location>
        <begin position="170"/>
        <end position="189"/>
    </location>
</feature>
<dbReference type="Pfam" id="PF01061">
    <property type="entry name" value="ABC2_membrane"/>
    <property type="match status" value="1"/>
</dbReference>
<dbReference type="PRINTS" id="PR00164">
    <property type="entry name" value="ABC2TRNSPORT"/>
</dbReference>
<dbReference type="AlphaFoldDB" id="A0A2M8KD68"/>
<evidence type="ECO:0000256" key="1">
    <source>
        <dbReference type="ARBA" id="ARBA00004141"/>
    </source>
</evidence>
<evidence type="ECO:0000256" key="5">
    <source>
        <dbReference type="RuleBase" id="RU361157"/>
    </source>
</evidence>
<feature type="transmembrane region" description="Helical" evidence="5">
    <location>
        <begin position="58"/>
        <end position="81"/>
    </location>
</feature>
<feature type="domain" description="ABC transmembrane type-2" evidence="6">
    <location>
        <begin position="22"/>
        <end position="249"/>
    </location>
</feature>
<dbReference type="EMBL" id="PFDW01000076">
    <property type="protein sequence ID" value="PJE57833.1"/>
    <property type="molecule type" value="Genomic_DNA"/>
</dbReference>
<sequence length="251" mass="27689">MSASVIYALWIRQVKRYYRSKTRIIGSLGQPILFLVALGFGFGPIFEAARQKTSYVNFLLPGIIAMGSLFVGLFSGVEIIWDRQFGFLKEIFVAPISRTEIMVGRTLGGATSAFIQGILIFAISIPFDLSILKMVHPVYFFIFMALIAVTFTALGTAIASKLEDMQGFQLIMSLLLMPLFFLSGALFPLENLPPALQFVTSLNPLSYGVDGMRASALGISHFGIYIDFLVLGGFTLIMFIVGTYLFSKIEL</sequence>
<dbReference type="InterPro" id="IPR051784">
    <property type="entry name" value="Nod_factor_ABC_transporter"/>
</dbReference>
<feature type="transmembrane region" description="Helical" evidence="5">
    <location>
        <begin position="24"/>
        <end position="46"/>
    </location>
</feature>
<dbReference type="InterPro" id="IPR047817">
    <property type="entry name" value="ABC2_TM_bact-type"/>
</dbReference>
<dbReference type="Proteomes" id="UP000231450">
    <property type="component" value="Unassembled WGS sequence"/>
</dbReference>
<evidence type="ECO:0000256" key="4">
    <source>
        <dbReference type="ARBA" id="ARBA00023136"/>
    </source>
</evidence>
<comment type="caution">
    <text evidence="7">The sequence shown here is derived from an EMBL/GenBank/DDBJ whole genome shotgun (WGS) entry which is preliminary data.</text>
</comment>
<dbReference type="PROSITE" id="PS51012">
    <property type="entry name" value="ABC_TM2"/>
    <property type="match status" value="1"/>
</dbReference>
<reference evidence="8" key="1">
    <citation type="submission" date="2017-09" db="EMBL/GenBank/DDBJ databases">
        <title>Depth-based differentiation of microbial function through sediment-hosted aquifers and enrichment of novel symbionts in the deep terrestrial subsurface.</title>
        <authorList>
            <person name="Probst A.J."/>
            <person name="Ladd B."/>
            <person name="Jarett J.K."/>
            <person name="Geller-Mcgrath D.E."/>
            <person name="Sieber C.M.K."/>
            <person name="Emerson J.B."/>
            <person name="Anantharaman K."/>
            <person name="Thomas B.C."/>
            <person name="Malmstrom R."/>
            <person name="Stieglmeier M."/>
            <person name="Klingl A."/>
            <person name="Woyke T."/>
            <person name="Ryan C.M."/>
            <person name="Banfield J.F."/>
        </authorList>
    </citation>
    <scope>NUCLEOTIDE SEQUENCE [LARGE SCALE GENOMIC DNA]</scope>
</reference>
<evidence type="ECO:0000313" key="8">
    <source>
        <dbReference type="Proteomes" id="UP000231450"/>
    </source>
</evidence>
<dbReference type="PIRSF" id="PIRSF006648">
    <property type="entry name" value="DrrB"/>
    <property type="match status" value="1"/>
</dbReference>
<evidence type="ECO:0000256" key="2">
    <source>
        <dbReference type="ARBA" id="ARBA00022692"/>
    </source>
</evidence>
<comment type="similarity">
    <text evidence="5">Belongs to the ABC-2 integral membrane protein family.</text>
</comment>
<name>A0A2M8KD68_9BACT</name>
<dbReference type="GO" id="GO:0140359">
    <property type="term" value="F:ABC-type transporter activity"/>
    <property type="evidence" value="ECO:0007669"/>
    <property type="project" value="InterPro"/>
</dbReference>
<evidence type="ECO:0000256" key="3">
    <source>
        <dbReference type="ARBA" id="ARBA00022989"/>
    </source>
</evidence>
<dbReference type="PANTHER" id="PTHR43229">
    <property type="entry name" value="NODULATION PROTEIN J"/>
    <property type="match status" value="1"/>
</dbReference>
<keyword evidence="4 5" id="KW-0472">Membrane</keyword>
<feature type="transmembrane region" description="Helical" evidence="5">
    <location>
        <begin position="222"/>
        <end position="246"/>
    </location>
</feature>
<proteinExistence type="inferred from homology"/>
<evidence type="ECO:0000313" key="7">
    <source>
        <dbReference type="EMBL" id="PJE57833.1"/>
    </source>
</evidence>
<evidence type="ECO:0000259" key="6">
    <source>
        <dbReference type="PROSITE" id="PS51012"/>
    </source>
</evidence>
<comment type="subcellular location">
    <subcellularLocation>
        <location evidence="5">Cell membrane</location>
        <topology evidence="5">Multi-pass membrane protein</topology>
    </subcellularLocation>
    <subcellularLocation>
        <location evidence="1">Membrane</location>
        <topology evidence="1">Multi-pass membrane protein</topology>
    </subcellularLocation>
</comment>
<dbReference type="PANTHER" id="PTHR43229:SF2">
    <property type="entry name" value="NODULATION PROTEIN J"/>
    <property type="match status" value="1"/>
</dbReference>
<dbReference type="InterPro" id="IPR000412">
    <property type="entry name" value="ABC_2_transport"/>
</dbReference>